<evidence type="ECO:0000256" key="1">
    <source>
        <dbReference type="ARBA" id="ARBA00009981"/>
    </source>
</evidence>
<sequence length="84" mass="9529">MTAISITKARANLYQTVSDVNEYSQPIIITNNRGKNAVLISEDDWLAIQETLYLNSIPGMTESILESRDEDISECTSYNPNEEW</sequence>
<protein>
    <recommendedName>
        <fullName evidence="2">Antitoxin</fullName>
    </recommendedName>
</protein>
<dbReference type="AlphaFoldDB" id="A0A133ZZ91"/>
<dbReference type="PANTHER" id="PTHR33713">
    <property type="entry name" value="ANTITOXIN YAFN-RELATED"/>
    <property type="match status" value="1"/>
</dbReference>
<gene>
    <name evidence="3" type="ORF">HMPREF1866_00211</name>
</gene>
<dbReference type="NCBIfam" id="TIGR01552">
    <property type="entry name" value="phd_fam"/>
    <property type="match status" value="1"/>
</dbReference>
<keyword evidence="4" id="KW-1185">Reference proteome</keyword>
<proteinExistence type="inferred from homology"/>
<evidence type="ECO:0000313" key="4">
    <source>
        <dbReference type="Proteomes" id="UP000070394"/>
    </source>
</evidence>
<dbReference type="EMBL" id="LSDA01000010">
    <property type="protein sequence ID" value="KXB60763.1"/>
    <property type="molecule type" value="Genomic_DNA"/>
</dbReference>
<dbReference type="InterPro" id="IPR006442">
    <property type="entry name" value="Antitoxin_Phd/YefM"/>
</dbReference>
<comment type="caution">
    <text evidence="3">The sequence shown here is derived from an EMBL/GenBank/DDBJ whole genome shotgun (WGS) entry which is preliminary data.</text>
</comment>
<name>A0A133ZZ91_9FIRM</name>
<reference evidence="4" key="1">
    <citation type="submission" date="2016-01" db="EMBL/GenBank/DDBJ databases">
        <authorList>
            <person name="Mitreva M."/>
            <person name="Pepin K.H."/>
            <person name="Mihindukulasuriya K.A."/>
            <person name="Fulton R."/>
            <person name="Fronick C."/>
            <person name="O'Laughlin M."/>
            <person name="Miner T."/>
            <person name="Herter B."/>
            <person name="Rosa B.A."/>
            <person name="Cordes M."/>
            <person name="Tomlinson C."/>
            <person name="Wollam A."/>
            <person name="Palsikar V.B."/>
            <person name="Mardis E.R."/>
            <person name="Wilson R.K."/>
        </authorList>
    </citation>
    <scope>NUCLEOTIDE SEQUENCE [LARGE SCALE GENOMIC DNA]</scope>
    <source>
        <strain evidence="4">DNF00896</strain>
    </source>
</reference>
<dbReference type="Gene3D" id="3.40.1620.10">
    <property type="entry name" value="YefM-like domain"/>
    <property type="match status" value="1"/>
</dbReference>
<dbReference type="Pfam" id="PF02604">
    <property type="entry name" value="PhdYeFM_antitox"/>
    <property type="match status" value="1"/>
</dbReference>
<organism evidence="3 4">
    <name type="scientific">Lachnoanaerobaculum saburreum</name>
    <dbReference type="NCBI Taxonomy" id="467210"/>
    <lineage>
        <taxon>Bacteria</taxon>
        <taxon>Bacillati</taxon>
        <taxon>Bacillota</taxon>
        <taxon>Clostridia</taxon>
        <taxon>Lachnospirales</taxon>
        <taxon>Lachnospiraceae</taxon>
        <taxon>Lachnoanaerobaculum</taxon>
    </lineage>
</organism>
<evidence type="ECO:0000313" key="3">
    <source>
        <dbReference type="EMBL" id="KXB60763.1"/>
    </source>
</evidence>
<dbReference type="OrthoDB" id="9802003at2"/>
<accession>A0A133ZZ91</accession>
<dbReference type="SUPFAM" id="SSF143120">
    <property type="entry name" value="YefM-like"/>
    <property type="match status" value="1"/>
</dbReference>
<dbReference type="PANTHER" id="PTHR33713:SF6">
    <property type="entry name" value="ANTITOXIN YEFM"/>
    <property type="match status" value="1"/>
</dbReference>
<dbReference type="PATRIC" id="fig|467210.3.peg.210"/>
<evidence type="ECO:0000256" key="2">
    <source>
        <dbReference type="RuleBase" id="RU362080"/>
    </source>
</evidence>
<dbReference type="InterPro" id="IPR036165">
    <property type="entry name" value="YefM-like_sf"/>
</dbReference>
<dbReference type="RefSeq" id="WP_034211898.1">
    <property type="nucleotide sequence ID" value="NZ_KQ959775.1"/>
</dbReference>
<comment type="function">
    <text evidence="2">Antitoxin component of a type II toxin-antitoxin (TA) system.</text>
</comment>
<comment type="similarity">
    <text evidence="1 2">Belongs to the phD/YefM antitoxin family.</text>
</comment>
<dbReference type="InterPro" id="IPR051405">
    <property type="entry name" value="phD/YefM_antitoxin"/>
</dbReference>
<dbReference type="STRING" id="467210.HMPREF1866_00211"/>
<dbReference type="Proteomes" id="UP000070394">
    <property type="component" value="Unassembled WGS sequence"/>
</dbReference>